<evidence type="ECO:0000259" key="1">
    <source>
        <dbReference type="Pfam" id="PF02464"/>
    </source>
</evidence>
<dbReference type="AlphaFoldDB" id="A0A5C5BGB1"/>
<gene>
    <name evidence="2" type="ORF">FH969_00485</name>
</gene>
<organism evidence="2 3">
    <name type="scientific">Miniimonas arenae</name>
    <dbReference type="NCBI Taxonomy" id="676201"/>
    <lineage>
        <taxon>Bacteria</taxon>
        <taxon>Bacillati</taxon>
        <taxon>Actinomycetota</taxon>
        <taxon>Actinomycetes</taxon>
        <taxon>Micrococcales</taxon>
        <taxon>Beutenbergiaceae</taxon>
        <taxon>Miniimonas</taxon>
    </lineage>
</organism>
<dbReference type="GO" id="GO:0016787">
    <property type="term" value="F:hydrolase activity"/>
    <property type="evidence" value="ECO:0007669"/>
    <property type="project" value="UniProtKB-KW"/>
</dbReference>
<name>A0A5C5BGB1_9MICO</name>
<protein>
    <submittedName>
        <fullName evidence="2">Nicotinamide-nucleotide amidohydrolase family protein</fullName>
    </submittedName>
</protein>
<sequence>MASRAGSGSGASALAASPAAVRVVAALRRRSWTVAVAESLTAGLVTDALVRVPGASAVLRGGVTAYAADVKVGVLGVPGDLVARDGVVTGHVARAMARGACALLHADVGIATTGVAGPGPADGVPTGTVVLAVVWPDGEATRTWRLAGLRPALRASAASLAVALADGVLGG</sequence>
<dbReference type="NCBIfam" id="TIGR00199">
    <property type="entry name" value="PncC_domain"/>
    <property type="match status" value="1"/>
</dbReference>
<dbReference type="InterPro" id="IPR008136">
    <property type="entry name" value="CinA_C"/>
</dbReference>
<accession>A0A5C5BGB1</accession>
<dbReference type="Pfam" id="PF02464">
    <property type="entry name" value="CinA"/>
    <property type="match status" value="1"/>
</dbReference>
<keyword evidence="2" id="KW-0378">Hydrolase</keyword>
<proteinExistence type="predicted"/>
<comment type="caution">
    <text evidence="2">The sequence shown here is derived from an EMBL/GenBank/DDBJ whole genome shotgun (WGS) entry which is preliminary data.</text>
</comment>
<evidence type="ECO:0000313" key="3">
    <source>
        <dbReference type="Proteomes" id="UP000313849"/>
    </source>
</evidence>
<dbReference type="OrthoDB" id="1253990at2"/>
<evidence type="ECO:0000313" key="2">
    <source>
        <dbReference type="EMBL" id="TNU77386.1"/>
    </source>
</evidence>
<dbReference type="SUPFAM" id="SSF142433">
    <property type="entry name" value="CinA-like"/>
    <property type="match status" value="1"/>
</dbReference>
<feature type="domain" description="CinA C-terminal" evidence="1">
    <location>
        <begin position="20"/>
        <end position="164"/>
    </location>
</feature>
<dbReference type="InterPro" id="IPR036653">
    <property type="entry name" value="CinA-like_C"/>
</dbReference>
<dbReference type="Proteomes" id="UP000313849">
    <property type="component" value="Unassembled WGS sequence"/>
</dbReference>
<reference evidence="2 3" key="1">
    <citation type="submission" date="2019-06" db="EMBL/GenBank/DDBJ databases">
        <title>Draft genome sequence of Miniimonas arenae KCTC 19750T isolated from sea sand.</title>
        <authorList>
            <person name="Park S.-J."/>
        </authorList>
    </citation>
    <scope>NUCLEOTIDE SEQUENCE [LARGE SCALE GENOMIC DNA]</scope>
    <source>
        <strain evidence="2 3">KCTC 19750</strain>
    </source>
</reference>
<dbReference type="Gene3D" id="3.90.950.20">
    <property type="entry name" value="CinA-like"/>
    <property type="match status" value="1"/>
</dbReference>
<dbReference type="EMBL" id="VENP01000001">
    <property type="protein sequence ID" value="TNU77386.1"/>
    <property type="molecule type" value="Genomic_DNA"/>
</dbReference>
<keyword evidence="3" id="KW-1185">Reference proteome</keyword>